<reference evidence="2 3" key="1">
    <citation type="submission" date="2024-05" db="EMBL/GenBank/DDBJ databases">
        <title>A draft genome resource for the thread blight pathogen Marasmius tenuissimus strain MS-2.</title>
        <authorList>
            <person name="Yulfo-Soto G.E."/>
            <person name="Baruah I.K."/>
            <person name="Amoako-Attah I."/>
            <person name="Bukari Y."/>
            <person name="Meinhardt L.W."/>
            <person name="Bailey B.A."/>
            <person name="Cohen S.P."/>
        </authorList>
    </citation>
    <scope>NUCLEOTIDE SEQUENCE [LARGE SCALE GENOMIC DNA]</scope>
    <source>
        <strain evidence="2 3">MS-2</strain>
    </source>
</reference>
<gene>
    <name evidence="2" type="ORF">AAF712_010731</name>
</gene>
<feature type="region of interest" description="Disordered" evidence="1">
    <location>
        <begin position="52"/>
        <end position="111"/>
    </location>
</feature>
<feature type="compositionally biased region" description="Acidic residues" evidence="1">
    <location>
        <begin position="26"/>
        <end position="35"/>
    </location>
</feature>
<name>A0ABR2ZL32_9AGAR</name>
<feature type="compositionally biased region" description="Polar residues" evidence="1">
    <location>
        <begin position="83"/>
        <end position="92"/>
    </location>
</feature>
<evidence type="ECO:0000313" key="3">
    <source>
        <dbReference type="Proteomes" id="UP001437256"/>
    </source>
</evidence>
<comment type="caution">
    <text evidence="2">The sequence shown here is derived from an EMBL/GenBank/DDBJ whole genome shotgun (WGS) entry which is preliminary data.</text>
</comment>
<protein>
    <submittedName>
        <fullName evidence="2">Uncharacterized protein</fullName>
    </submittedName>
</protein>
<dbReference type="Proteomes" id="UP001437256">
    <property type="component" value="Unassembled WGS sequence"/>
</dbReference>
<organism evidence="2 3">
    <name type="scientific">Marasmius tenuissimus</name>
    <dbReference type="NCBI Taxonomy" id="585030"/>
    <lineage>
        <taxon>Eukaryota</taxon>
        <taxon>Fungi</taxon>
        <taxon>Dikarya</taxon>
        <taxon>Basidiomycota</taxon>
        <taxon>Agaricomycotina</taxon>
        <taxon>Agaricomycetes</taxon>
        <taxon>Agaricomycetidae</taxon>
        <taxon>Agaricales</taxon>
        <taxon>Marasmiineae</taxon>
        <taxon>Marasmiaceae</taxon>
        <taxon>Marasmius</taxon>
    </lineage>
</organism>
<sequence length="111" mass="12290">MVSVTTQNVEEHIHLNEQVSDQAQMEQDDDSYTDLDYLEGSDLEHFEAAGQVAEAAGSDKEDEVYTLTIPKPQQEDYHPDVSELSSPDNGVPSSGELPHLVPRSQAQVYES</sequence>
<keyword evidence="3" id="KW-1185">Reference proteome</keyword>
<dbReference type="EMBL" id="JBBXMP010000106">
    <property type="protein sequence ID" value="KAL0062385.1"/>
    <property type="molecule type" value="Genomic_DNA"/>
</dbReference>
<feature type="region of interest" description="Disordered" evidence="1">
    <location>
        <begin position="1"/>
        <end position="35"/>
    </location>
</feature>
<evidence type="ECO:0000256" key="1">
    <source>
        <dbReference type="SAM" id="MobiDB-lite"/>
    </source>
</evidence>
<proteinExistence type="predicted"/>
<evidence type="ECO:0000313" key="2">
    <source>
        <dbReference type="EMBL" id="KAL0062385.1"/>
    </source>
</evidence>
<accession>A0ABR2ZL32</accession>